<dbReference type="Pfam" id="PF02653">
    <property type="entry name" value="BPD_transp_2"/>
    <property type="match status" value="1"/>
</dbReference>
<sequence length="330" mass="33744">MTTVTTAPEPTSRAARFRQQNGWVVGVGVLLLVMILVRYLQVENFGGFELRALTAGSLMLALLALAQGVVVISGGINLAVGALMVLANCVSAWLMEDASFGASVAVALGTVVGIALLSGLMGWVITVSGLPDIVVTLALHFAFVGLALLILGGPGGAANPELSRLIVGGFSNPWPSLLWLTAILCLVWLPFRRSRAGIATYAIGSDRQAAFLAGVVVKRTRVQAYVVSGVFAGLAGLVTTALLGSGSPQESIALGALLGSVAAVVLGGVALSGGRGQLLGPVLAAFVLTLIPPILLSMGINPNVAVLIEGLVIIGVVMLGGLLELRRRTR</sequence>
<dbReference type="EMBL" id="UETB01000001">
    <property type="protein sequence ID" value="SSA36707.1"/>
    <property type="molecule type" value="Genomic_DNA"/>
</dbReference>
<feature type="transmembrane region" description="Helical" evidence="9">
    <location>
        <begin position="78"/>
        <end position="95"/>
    </location>
</feature>
<dbReference type="PANTHER" id="PTHR32196:SF71">
    <property type="entry name" value="AUTOINDUCER 2 IMPORT SYSTEM PERMEASE PROTEIN LSRD"/>
    <property type="match status" value="1"/>
</dbReference>
<feature type="transmembrane region" description="Helical" evidence="9">
    <location>
        <begin position="101"/>
        <end position="126"/>
    </location>
</feature>
<feature type="transmembrane region" description="Helical" evidence="9">
    <location>
        <begin position="52"/>
        <end position="71"/>
    </location>
</feature>
<keyword evidence="5 9" id="KW-0812">Transmembrane</keyword>
<keyword evidence="7 9" id="KW-0472">Membrane</keyword>
<reference evidence="10 11" key="1">
    <citation type="submission" date="2016-10" db="EMBL/GenBank/DDBJ databases">
        <authorList>
            <person name="Cai Z."/>
        </authorList>
    </citation>
    <scope>NUCLEOTIDE SEQUENCE [LARGE SCALE GENOMIC DNA]</scope>
    <source>
        <strain evidence="10 11">CGMCC 1.10826</strain>
    </source>
</reference>
<dbReference type="Proteomes" id="UP000250222">
    <property type="component" value="Unassembled WGS sequence"/>
</dbReference>
<evidence type="ECO:0000256" key="5">
    <source>
        <dbReference type="ARBA" id="ARBA00022692"/>
    </source>
</evidence>
<feature type="transmembrane region" description="Helical" evidence="9">
    <location>
        <begin position="21"/>
        <end position="40"/>
    </location>
</feature>
<feature type="transmembrane region" description="Helical" evidence="9">
    <location>
        <begin position="133"/>
        <end position="153"/>
    </location>
</feature>
<dbReference type="PANTHER" id="PTHR32196">
    <property type="entry name" value="ABC TRANSPORTER PERMEASE PROTEIN YPHD-RELATED-RELATED"/>
    <property type="match status" value="1"/>
</dbReference>
<dbReference type="GO" id="GO:0022857">
    <property type="term" value="F:transmembrane transporter activity"/>
    <property type="evidence" value="ECO:0007669"/>
    <property type="project" value="InterPro"/>
</dbReference>
<keyword evidence="2" id="KW-0813">Transport</keyword>
<feature type="transmembrane region" description="Helical" evidence="9">
    <location>
        <begin position="304"/>
        <end position="325"/>
    </location>
</feature>
<keyword evidence="4" id="KW-0997">Cell inner membrane</keyword>
<name>A0A2Y9A3E0_9MICO</name>
<dbReference type="InterPro" id="IPR001851">
    <property type="entry name" value="ABC_transp_permease"/>
</dbReference>
<evidence type="ECO:0000313" key="10">
    <source>
        <dbReference type="EMBL" id="SSA36707.1"/>
    </source>
</evidence>
<gene>
    <name evidence="10" type="ORF">SAMN05216184_101369</name>
</gene>
<accession>A0A2Y9A3E0</accession>
<protein>
    <recommendedName>
        <fullName evidence="8">Autoinducer 2 import system permease protein LsrD</fullName>
    </recommendedName>
</protein>
<proteinExistence type="predicted"/>
<dbReference type="OrthoDB" id="3185552at2"/>
<keyword evidence="6 9" id="KW-1133">Transmembrane helix</keyword>
<feature type="transmembrane region" description="Helical" evidence="9">
    <location>
        <begin position="173"/>
        <end position="191"/>
    </location>
</feature>
<evidence type="ECO:0000256" key="4">
    <source>
        <dbReference type="ARBA" id="ARBA00022519"/>
    </source>
</evidence>
<dbReference type="GO" id="GO:0005886">
    <property type="term" value="C:plasma membrane"/>
    <property type="evidence" value="ECO:0007669"/>
    <property type="project" value="UniProtKB-SubCell"/>
</dbReference>
<feature type="transmembrane region" description="Helical" evidence="9">
    <location>
        <begin position="252"/>
        <end position="271"/>
    </location>
</feature>
<evidence type="ECO:0000256" key="9">
    <source>
        <dbReference type="SAM" id="Phobius"/>
    </source>
</evidence>
<evidence type="ECO:0000256" key="1">
    <source>
        <dbReference type="ARBA" id="ARBA00004651"/>
    </source>
</evidence>
<keyword evidence="11" id="KW-1185">Reference proteome</keyword>
<organism evidence="10 11">
    <name type="scientific">Georgenia satyanarayanai</name>
    <dbReference type="NCBI Taxonomy" id="860221"/>
    <lineage>
        <taxon>Bacteria</taxon>
        <taxon>Bacillati</taxon>
        <taxon>Actinomycetota</taxon>
        <taxon>Actinomycetes</taxon>
        <taxon>Micrococcales</taxon>
        <taxon>Bogoriellaceae</taxon>
        <taxon>Georgenia</taxon>
    </lineage>
</organism>
<evidence type="ECO:0000313" key="11">
    <source>
        <dbReference type="Proteomes" id="UP000250222"/>
    </source>
</evidence>
<evidence type="ECO:0000256" key="3">
    <source>
        <dbReference type="ARBA" id="ARBA00022475"/>
    </source>
</evidence>
<feature type="transmembrane region" description="Helical" evidence="9">
    <location>
        <begin position="224"/>
        <end position="246"/>
    </location>
</feature>
<dbReference type="AlphaFoldDB" id="A0A2Y9A3E0"/>
<keyword evidence="3" id="KW-1003">Cell membrane</keyword>
<feature type="transmembrane region" description="Helical" evidence="9">
    <location>
        <begin position="278"/>
        <end position="298"/>
    </location>
</feature>
<evidence type="ECO:0000256" key="2">
    <source>
        <dbReference type="ARBA" id="ARBA00022448"/>
    </source>
</evidence>
<dbReference type="CDD" id="cd06579">
    <property type="entry name" value="TM_PBP1_transp_AraH_like"/>
    <property type="match status" value="1"/>
</dbReference>
<dbReference type="RefSeq" id="WP_110850867.1">
    <property type="nucleotide sequence ID" value="NZ_QKLZ01000001.1"/>
</dbReference>
<evidence type="ECO:0000256" key="7">
    <source>
        <dbReference type="ARBA" id="ARBA00023136"/>
    </source>
</evidence>
<evidence type="ECO:0000256" key="6">
    <source>
        <dbReference type="ARBA" id="ARBA00022989"/>
    </source>
</evidence>
<evidence type="ECO:0000256" key="8">
    <source>
        <dbReference type="ARBA" id="ARBA00039381"/>
    </source>
</evidence>
<comment type="subcellular location">
    <subcellularLocation>
        <location evidence="1">Cell membrane</location>
        <topology evidence="1">Multi-pass membrane protein</topology>
    </subcellularLocation>
</comment>